<name>A0A6C0JVK5_9ZZZZ</name>
<evidence type="ECO:0000313" key="1">
    <source>
        <dbReference type="EMBL" id="QHU09413.1"/>
    </source>
</evidence>
<reference evidence="1" key="1">
    <citation type="journal article" date="2020" name="Nature">
        <title>Giant virus diversity and host interactions through global metagenomics.</title>
        <authorList>
            <person name="Schulz F."/>
            <person name="Roux S."/>
            <person name="Paez-Espino D."/>
            <person name="Jungbluth S."/>
            <person name="Walsh D.A."/>
            <person name="Denef V.J."/>
            <person name="McMahon K.D."/>
            <person name="Konstantinidis K.T."/>
            <person name="Eloe-Fadrosh E.A."/>
            <person name="Kyrpides N.C."/>
            <person name="Woyke T."/>
        </authorList>
    </citation>
    <scope>NUCLEOTIDE SEQUENCE</scope>
    <source>
        <strain evidence="1">GVMAG-S-1101164-105</strain>
    </source>
</reference>
<accession>A0A6C0JVK5</accession>
<sequence length="1557" mass="177294">MVLRKIRLQKRKLQSGGAVSLAEDVNSISTFSPSSIPDLALWVKVNKESLKYSTIAEYIRTQSITVQEKLRELFKNKLDTSIITEIVGVNNSLIRFELDSINSQAFPTFLAPNEISLNYDISGVIPNSFKLVTKDPIVLQNKYSMWSTSTNVNFNYTPTFDQLIISPDFAGYMATHVSKFSEIIVYSRELTRSEKQQVEGYLAYVNNTQEMLPFYHTYLPDLSYLPVLSTVISNIQTLETSLKDSTTHLAEDTSGNIIRGEITDKLNDLSIIRQSLSKGALLSKKTGPITLESIFDSVNRLSLQTVPFTADYIKQKVTEASQLLLKTETHVKSLIPDRGVAIEAAAAAIVASQEAEISAQQTEEIFQDTEREIQAHEFYETLRKRSAAINLNGQKMYGPIYKDFEDRIEVYWDAISYNSKKIGDGWATLTGTFKPLETQIISKAWLKYVPLIDISESEITRRGGTVYSIQYRDTHLNQIQTQYERIRNQIYDGDMAYIANITTIKTKELEAIVKAIENKQIQPITAKTFLPHFKQRYDEITKYMETFQSLLETLMTSITAISTSLEASKRTSVMTAIDELPVISVKDTYRSECETVYIRKMNSSDEVLTGINYIVTDVEGNIHSVINSDGDIDNNFFFSNYMTMEYSKEDLMFIQYHPYKDTEGRRLRQEYKILDELPTLSIIDSLAKLRRPNYWFHKGNSLFEIGRDQINGIHQFVVEFAQYPIQLPKYAIPVGSYFLIQNVGPLPIQVQNPGFPDDKIDMIGYGETLLYIYSGLDETYGSTYYGCVPWREGYIPYDTLTNSPRSAYSVFINELDASIFVKKNLEPVLDFEGYFVKAVTDSKGYTYDIDDVYLANPYSVQSIKRLNLSDLKNKGPRMTFKYTDASVWIVKDIVTGLPVLCNSRGTPGMNEYGYCKFAKTPIMLIDNNIVIRGAFGDIKVSIASTLEVEQMAMLEPFLNFNAVFRSKFVQPYEKGDVKTFVFIGLSKYPILSPKNNFIEAEEWALNPPQEVIYTSAKGQKASAFLLKDSPTIKNSQNSATPYPYISVQDTRSQIEMKKSAKIILNRYSTNKYYILECIDTIKNTYTNIKKLGEKASEGPNEVLSSANDQILADLETYEAYEPSVESIKASLDAMMLTSALKITIDMLDLKMKNVIESVAGTFAAITESIKVTTDLVNDIEAIDNTAREFRTAAVVEIEQRIASVKATFQADAQNLKITGAPEFDRLLKLMIKYKVDFLHRLVALENTLKVRPEYTTEYPNWIKTQKDQIKELNTLLIKIREIEQTDIPRVFSTRESIKRTEYTQKFRETSNQEDSYKAYRDAMNLWLGLPENAEYIKQRPIINTGEPVIKGLSIDLNIFKELKNPSVQRDWQQIDTSAEIGGKIAAELLGPTGALKEKHRFLLVGFQGQAYSGAIESFKEMDLNSIQVVLNNMKLKMDETTNQLIEFETDLAPILKAYENIRSDIRGELRLKLLKNNDSIREKWLELTGKRTAMQTILLQNPDPEKEAKLDKEFEIEPRVTGIISNNPVEYDTISYFKMREIADEQMAVLKELAQST</sequence>
<proteinExistence type="predicted"/>
<organism evidence="1">
    <name type="scientific">viral metagenome</name>
    <dbReference type="NCBI Taxonomy" id="1070528"/>
    <lineage>
        <taxon>unclassified sequences</taxon>
        <taxon>metagenomes</taxon>
        <taxon>organismal metagenomes</taxon>
    </lineage>
</organism>
<protein>
    <submittedName>
        <fullName evidence="1">Uncharacterized protein</fullName>
    </submittedName>
</protein>
<dbReference type="EMBL" id="MN740737">
    <property type="protein sequence ID" value="QHU09413.1"/>
    <property type="molecule type" value="Genomic_DNA"/>
</dbReference>